<reference evidence="3" key="1">
    <citation type="submission" date="2018-06" db="EMBL/GenBank/DDBJ databases">
        <authorList>
            <person name="Zhirakovskaya E."/>
        </authorList>
    </citation>
    <scope>NUCLEOTIDE SEQUENCE</scope>
</reference>
<keyword evidence="1" id="KW-0812">Transmembrane</keyword>
<feature type="domain" description="Nucleoside transporter/FeoB GTPase Gate" evidence="2">
    <location>
        <begin position="139"/>
        <end position="247"/>
    </location>
</feature>
<proteinExistence type="predicted"/>
<evidence type="ECO:0000256" key="1">
    <source>
        <dbReference type="SAM" id="Phobius"/>
    </source>
</evidence>
<feature type="transmembrane region" description="Helical" evidence="1">
    <location>
        <begin position="259"/>
        <end position="282"/>
    </location>
</feature>
<dbReference type="AlphaFoldDB" id="A0A3B0X8U2"/>
<dbReference type="EMBL" id="UOFI01000054">
    <property type="protein sequence ID" value="VAW64181.1"/>
    <property type="molecule type" value="Genomic_DNA"/>
</dbReference>
<dbReference type="Pfam" id="PF07670">
    <property type="entry name" value="Gate"/>
    <property type="match status" value="1"/>
</dbReference>
<accession>A0A3B0X8U2</accession>
<name>A0A3B0X8U2_9ZZZZ</name>
<feature type="transmembrane region" description="Helical" evidence="1">
    <location>
        <begin position="133"/>
        <end position="151"/>
    </location>
</feature>
<keyword evidence="1" id="KW-0472">Membrane</keyword>
<gene>
    <name evidence="3" type="ORF">MNBD_GAMMA09-1331</name>
</gene>
<organism evidence="3">
    <name type="scientific">hydrothermal vent metagenome</name>
    <dbReference type="NCBI Taxonomy" id="652676"/>
    <lineage>
        <taxon>unclassified sequences</taxon>
        <taxon>metagenomes</taxon>
        <taxon>ecological metagenomes</taxon>
    </lineage>
</organism>
<keyword evidence="1" id="KW-1133">Transmembrane helix</keyword>
<protein>
    <submittedName>
        <fullName evidence="3">Spore maturation protein A</fullName>
    </submittedName>
</protein>
<evidence type="ECO:0000259" key="2">
    <source>
        <dbReference type="Pfam" id="PF07670"/>
    </source>
</evidence>
<feature type="transmembrane region" description="Helical" evidence="1">
    <location>
        <begin position="230"/>
        <end position="253"/>
    </location>
</feature>
<dbReference type="InterPro" id="IPR011642">
    <property type="entry name" value="Gate_dom"/>
</dbReference>
<sequence length="294" mass="32663">MLNKIWAGLIIIGILFAVGQDIYDEVYNTHENGIPQQTPYTIIKPSSAPEKLLLHFNNRRLNAEIKSDRLIVLHLDNQSPEYLHNIALANGKKNKLLAQIVSRDKNHLTLLLPELHWNKLRAVTRAAFDIAEFAAKLALGLIGIMSLWLGLMQIAEKSGLIQYLVKWVEPLLHWLFPAIPRHHPAFGSISMNMAANILGLGNAATPLGIKAMQQLQELNPDKNSASDEMCMFLALNTSSVQLLPPVTLIALMGTQISELIVPIILATSCSTITAVMVAKFYARQRKKSCNNSQH</sequence>
<evidence type="ECO:0000313" key="3">
    <source>
        <dbReference type="EMBL" id="VAW64181.1"/>
    </source>
</evidence>